<dbReference type="Proteomes" id="UP000094112">
    <property type="component" value="Unassembled WGS sequence"/>
</dbReference>
<dbReference type="GeneID" id="30202392"/>
<name>A0A1E3NWU5_WICAA</name>
<organism evidence="2 3">
    <name type="scientific">Wickerhamomyces anomalus (strain ATCC 58044 / CBS 1984 / NCYC 433 / NRRL Y-366-8)</name>
    <name type="common">Yeast</name>
    <name type="synonym">Hansenula anomala</name>
    <dbReference type="NCBI Taxonomy" id="683960"/>
    <lineage>
        <taxon>Eukaryota</taxon>
        <taxon>Fungi</taxon>
        <taxon>Dikarya</taxon>
        <taxon>Ascomycota</taxon>
        <taxon>Saccharomycotina</taxon>
        <taxon>Saccharomycetes</taxon>
        <taxon>Phaffomycetales</taxon>
        <taxon>Wickerhamomycetaceae</taxon>
        <taxon>Wickerhamomyces</taxon>
    </lineage>
</organism>
<dbReference type="RefSeq" id="XP_019036810.1">
    <property type="nucleotide sequence ID" value="XM_019185146.1"/>
</dbReference>
<reference evidence="2 3" key="1">
    <citation type="journal article" date="2016" name="Proc. Natl. Acad. Sci. U.S.A.">
        <title>Comparative genomics of biotechnologically important yeasts.</title>
        <authorList>
            <person name="Riley R."/>
            <person name="Haridas S."/>
            <person name="Wolfe K.H."/>
            <person name="Lopes M.R."/>
            <person name="Hittinger C.T."/>
            <person name="Goeker M."/>
            <person name="Salamov A.A."/>
            <person name="Wisecaver J.H."/>
            <person name="Long T.M."/>
            <person name="Calvey C.H."/>
            <person name="Aerts A.L."/>
            <person name="Barry K.W."/>
            <person name="Choi C."/>
            <person name="Clum A."/>
            <person name="Coughlan A.Y."/>
            <person name="Deshpande S."/>
            <person name="Douglass A.P."/>
            <person name="Hanson S.J."/>
            <person name="Klenk H.-P."/>
            <person name="LaButti K.M."/>
            <person name="Lapidus A."/>
            <person name="Lindquist E.A."/>
            <person name="Lipzen A.M."/>
            <person name="Meier-Kolthoff J.P."/>
            <person name="Ohm R.A."/>
            <person name="Otillar R.P."/>
            <person name="Pangilinan J.L."/>
            <person name="Peng Y."/>
            <person name="Rokas A."/>
            <person name="Rosa C.A."/>
            <person name="Scheuner C."/>
            <person name="Sibirny A.A."/>
            <person name="Slot J.C."/>
            <person name="Stielow J.B."/>
            <person name="Sun H."/>
            <person name="Kurtzman C.P."/>
            <person name="Blackwell M."/>
            <person name="Grigoriev I.V."/>
            <person name="Jeffries T.W."/>
        </authorList>
    </citation>
    <scope>NUCLEOTIDE SEQUENCE [LARGE SCALE GENOMIC DNA]</scope>
    <source>
        <strain evidence="3">ATCC 58044 / CBS 1984 / NCYC 433 / NRRL Y-366-8</strain>
    </source>
</reference>
<accession>A0A1E3NWU5</accession>
<protein>
    <submittedName>
        <fullName evidence="2">Uncharacterized protein</fullName>
    </submittedName>
</protein>
<dbReference type="EMBL" id="KV454213">
    <property type="protein sequence ID" value="ODQ57603.1"/>
    <property type="molecule type" value="Genomic_DNA"/>
</dbReference>
<evidence type="ECO:0000313" key="3">
    <source>
        <dbReference type="Proteomes" id="UP000094112"/>
    </source>
</evidence>
<evidence type="ECO:0000313" key="2">
    <source>
        <dbReference type="EMBL" id="ODQ57603.1"/>
    </source>
</evidence>
<gene>
    <name evidence="2" type="ORF">WICANDRAFT_80934</name>
</gene>
<keyword evidence="3" id="KW-1185">Reference proteome</keyword>
<dbReference type="OrthoDB" id="10633100at2759"/>
<feature type="region of interest" description="Disordered" evidence="1">
    <location>
        <begin position="165"/>
        <end position="186"/>
    </location>
</feature>
<evidence type="ECO:0000256" key="1">
    <source>
        <dbReference type="SAM" id="MobiDB-lite"/>
    </source>
</evidence>
<proteinExistence type="predicted"/>
<sequence length="219" mass="24782">MELTKCHLKQLQRELNKSFEGGSIPKLSDARIDILLVHEDQIPVVDDSHILDGESVLESQEEKQNSSIVNFEDGDCINYETILLDVDKTLLENVEVHVKDDTNGLSRIFDPENTSLLYQKKSESKKSAETNVLKELDSNVGKPSTKPNAKSKIPLPENKIVHQKPMKRIKKSSSMPKQVVLPAQHNSKLVTRADTKSQIDLKFPRLDHLIQKLAEQRSL</sequence>
<dbReference type="AlphaFoldDB" id="A0A1E3NWU5"/>